<dbReference type="InterPro" id="IPR050502">
    <property type="entry name" value="Euk_RNA-bind_prot"/>
</dbReference>
<gene>
    <name evidence="4" type="ORF">KHLLAP_LOCUS9170</name>
</gene>
<keyword evidence="5" id="KW-1185">Reference proteome</keyword>
<comment type="caution">
    <text evidence="4">The sequence shown here is derived from an EMBL/GenBank/DDBJ whole genome shotgun (WGS) entry which is preliminary data.</text>
</comment>
<proteinExistence type="predicted"/>
<dbReference type="AlphaFoldDB" id="A0AAI8YL25"/>
<name>A0AAI8YL25_9PEZI</name>
<dbReference type="PANTHER" id="PTHR48025">
    <property type="entry name" value="OS02G0815200 PROTEIN"/>
    <property type="match status" value="1"/>
</dbReference>
<evidence type="ECO:0000313" key="5">
    <source>
        <dbReference type="Proteomes" id="UP001295740"/>
    </source>
</evidence>
<dbReference type="PANTHER" id="PTHR48025:SF1">
    <property type="entry name" value="RRM DOMAIN-CONTAINING PROTEIN"/>
    <property type="match status" value="1"/>
</dbReference>
<organism evidence="4 5">
    <name type="scientific">Anthostomella pinea</name>
    <dbReference type="NCBI Taxonomy" id="933095"/>
    <lineage>
        <taxon>Eukaryota</taxon>
        <taxon>Fungi</taxon>
        <taxon>Dikarya</taxon>
        <taxon>Ascomycota</taxon>
        <taxon>Pezizomycotina</taxon>
        <taxon>Sordariomycetes</taxon>
        <taxon>Xylariomycetidae</taxon>
        <taxon>Xylariales</taxon>
        <taxon>Xylariaceae</taxon>
        <taxon>Anthostomella</taxon>
    </lineage>
</organism>
<keyword evidence="1 2" id="KW-0694">RNA-binding</keyword>
<dbReference type="InterPro" id="IPR035979">
    <property type="entry name" value="RBD_domain_sf"/>
</dbReference>
<dbReference type="FunFam" id="3.30.70.330:FF:000468">
    <property type="entry name" value="Related to single-stranded DNA-binding protein MSSP-1"/>
    <property type="match status" value="1"/>
</dbReference>
<dbReference type="EMBL" id="CAUWAG010000012">
    <property type="protein sequence ID" value="CAJ2508702.1"/>
    <property type="molecule type" value="Genomic_DNA"/>
</dbReference>
<evidence type="ECO:0000259" key="3">
    <source>
        <dbReference type="PROSITE" id="PS50102"/>
    </source>
</evidence>
<dbReference type="Proteomes" id="UP001295740">
    <property type="component" value="Unassembled WGS sequence"/>
</dbReference>
<reference evidence="4" key="1">
    <citation type="submission" date="2023-10" db="EMBL/GenBank/DDBJ databases">
        <authorList>
            <person name="Hackl T."/>
        </authorList>
    </citation>
    <scope>NUCLEOTIDE SEQUENCE</scope>
</reference>
<dbReference type="GO" id="GO:0003729">
    <property type="term" value="F:mRNA binding"/>
    <property type="evidence" value="ECO:0007669"/>
    <property type="project" value="TreeGrafter"/>
</dbReference>
<feature type="domain" description="RRM" evidence="3">
    <location>
        <begin position="254"/>
        <end position="332"/>
    </location>
</feature>
<dbReference type="Pfam" id="PF00076">
    <property type="entry name" value="RRM_1"/>
    <property type="match status" value="1"/>
</dbReference>
<protein>
    <submittedName>
        <fullName evidence="4">Uu.00g137280.m01.CDS01</fullName>
    </submittedName>
</protein>
<dbReference type="InterPro" id="IPR000504">
    <property type="entry name" value="RRM_dom"/>
</dbReference>
<dbReference type="SUPFAM" id="SSF54928">
    <property type="entry name" value="RNA-binding domain, RBD"/>
    <property type="match status" value="1"/>
</dbReference>
<dbReference type="SMART" id="SM00360">
    <property type="entry name" value="RRM"/>
    <property type="match status" value="1"/>
</dbReference>
<evidence type="ECO:0000256" key="2">
    <source>
        <dbReference type="PROSITE-ProRule" id="PRU00176"/>
    </source>
</evidence>
<evidence type="ECO:0000313" key="4">
    <source>
        <dbReference type="EMBL" id="CAJ2508702.1"/>
    </source>
</evidence>
<evidence type="ECO:0000256" key="1">
    <source>
        <dbReference type="ARBA" id="ARBA00022884"/>
    </source>
</evidence>
<dbReference type="PROSITE" id="PS50102">
    <property type="entry name" value="RRM"/>
    <property type="match status" value="1"/>
</dbReference>
<dbReference type="GO" id="GO:0005634">
    <property type="term" value="C:nucleus"/>
    <property type="evidence" value="ECO:0007669"/>
    <property type="project" value="TreeGrafter"/>
</dbReference>
<sequence>MANPHMTMPDGQGVYASGYAPSRAHSIVFRPTHDPNTAVTAPYLNYSTYMPYPVFPQTHGRADTMAGRFDTSAKDVPALENRRFLYPTNESTPATPFFGSMPTRDQAARVSVFDRSSYTAPSAQQIISGGAVQQPKGSYDISMPFGRGHDALLRRERAIPGAVLTPQESMKTLDQRLVNHIPGNRNLYVPRFGNVETSKAIIDTATGAYYKVGFARVRTPGDYCCTYHCTVSHASMTQESFNSRLKAKGNDYSTNLYIFNLPKSLTEAELGVVFLGYTILSSKILRDSMGNSRGVGFARFKSRELCDEIIKRFSGFQLGCERLPMQIRYADTPAQKELKCATSGCQQFQTNGYNVRAYDTPLVGLSPTIYNQPIFRRGTSGANVFGPRCPPFGNSRGQGRGGMGGRATH</sequence>
<accession>A0AAI8YL25</accession>
<dbReference type="Gene3D" id="3.30.70.330">
    <property type="match status" value="1"/>
</dbReference>
<dbReference type="InterPro" id="IPR012677">
    <property type="entry name" value="Nucleotide-bd_a/b_plait_sf"/>
</dbReference>